<evidence type="ECO:0000259" key="4">
    <source>
        <dbReference type="Pfam" id="PF14648"/>
    </source>
</evidence>
<organism evidence="5 6">
    <name type="scientific">Anaeramoeba ignava</name>
    <name type="common">Anaerobic marine amoeba</name>
    <dbReference type="NCBI Taxonomy" id="1746090"/>
    <lineage>
        <taxon>Eukaryota</taxon>
        <taxon>Metamonada</taxon>
        <taxon>Anaeramoebidae</taxon>
        <taxon>Anaeramoeba</taxon>
    </lineage>
</organism>
<feature type="domain" description="FAM91 C-terminal" evidence="4">
    <location>
        <begin position="410"/>
        <end position="834"/>
    </location>
</feature>
<dbReference type="Pfam" id="PF14647">
    <property type="entry name" value="FAM91_N"/>
    <property type="match status" value="1"/>
</dbReference>
<comment type="caution">
    <text evidence="5">The sequence shown here is derived from an EMBL/GenBank/DDBJ whole genome shotgun (WGS) entry which is preliminary data.</text>
</comment>
<dbReference type="PANTHER" id="PTHR28441">
    <property type="entry name" value="PROTEIN FAM91A1"/>
    <property type="match status" value="1"/>
</dbReference>
<dbReference type="OrthoDB" id="275996at2759"/>
<feature type="region of interest" description="Disordered" evidence="2">
    <location>
        <begin position="345"/>
        <end position="383"/>
    </location>
</feature>
<sequence>MNLEQISKKQVEPAEIKRDWEYYIEHKCSWEKLPNSVQLKLGSNKLVYENYIRQYSIEHQLRWSDNLISKIGPNEETYYNSLIEYSIAHYMLYPYHISDVLIGGFRITPFKYYHRMMWKVMASEKPYDSIPNFTASDCVRILGIGRNQFIEIMNQCRGRSIWPFKKKNSQIKGLLPSVPSRPSSEAEPWWIVHLSSITDENLKNSSPNEKKTLEILSTNGPQLAKNIDFELLHILYSKGLVYFQVPIIETDYITIPPLKNFVMNRISNDYFEKLLYKIFIAYDERLNVRQIADLLGIDENIVKNAISIYCRLHFAKKKNPFNEKNLTKFHKSWSLKMKKIMKKSKSSKITQDSENENENTNTNTNTNKENNENVNETNSNNENDVFIKQSESEQSIAEKSDVDSKQQITSKRIAIFFDSSLPAFLMGNLTQGLKSHAVTLFEVGKITNDQIDLFLNELDKVDSAMEGEAKQYFEHAITLRETLRFFRNMNISFQNEDKTTTINGLDLIRSESVACLESDVLYKFLNRNYGVVFSIIPLTFEIGTTISLSNPIHFGAPIPEINSPWFRLFLYSRACSGPPSLFLIKGTRLKKLPKILSGYTKISIMGFNREVLTFTSGNILPHINDNLVASPILVQALESETSQYKELAVPFPLKEPTEEEMKMEIKESEYNESNMHLHPVLRKVQEELSLEKSLGIIIMIYVPKLHVVENFDENQNLNQKQGQKNQQKEFHWVPLDIQFGIPIFNTKHNAIITQKMKDTNFLSQENLQLHLRNMRILCLRFLKFISSFCEPESPFNFSPKKQKEQENIPESVSILGKIIPLPSKHVLFSKNKITSFSQSETLRMI</sequence>
<dbReference type="InterPro" id="IPR028097">
    <property type="entry name" value="FAM91_C_dom"/>
</dbReference>
<feature type="compositionally biased region" description="Low complexity" evidence="2">
    <location>
        <begin position="358"/>
        <end position="383"/>
    </location>
</feature>
<evidence type="ECO:0000256" key="2">
    <source>
        <dbReference type="SAM" id="MobiDB-lite"/>
    </source>
</evidence>
<proteinExistence type="inferred from homology"/>
<feature type="domain" description="FAM91 N-terminal" evidence="3">
    <location>
        <begin position="24"/>
        <end position="334"/>
    </location>
</feature>
<evidence type="ECO:0000313" key="5">
    <source>
        <dbReference type="EMBL" id="KAJ5069019.1"/>
    </source>
</evidence>
<name>A0A9Q0LAW9_ANAIG</name>
<comment type="similarity">
    <text evidence="1">Belongs to the FAM91 family.</text>
</comment>
<evidence type="ECO:0000313" key="6">
    <source>
        <dbReference type="Proteomes" id="UP001149090"/>
    </source>
</evidence>
<dbReference type="InterPro" id="IPR039199">
    <property type="entry name" value="FAM91"/>
</dbReference>
<gene>
    <name evidence="5" type="ORF">M0811_12056</name>
</gene>
<dbReference type="EMBL" id="JAPDFW010000110">
    <property type="protein sequence ID" value="KAJ5069019.1"/>
    <property type="molecule type" value="Genomic_DNA"/>
</dbReference>
<dbReference type="OMA" id="HYESFPF"/>
<protein>
    <submittedName>
        <fullName evidence="5">Protein fam91a1</fullName>
    </submittedName>
</protein>
<evidence type="ECO:0000256" key="1">
    <source>
        <dbReference type="ARBA" id="ARBA00010319"/>
    </source>
</evidence>
<evidence type="ECO:0000259" key="3">
    <source>
        <dbReference type="Pfam" id="PF14647"/>
    </source>
</evidence>
<dbReference type="AlphaFoldDB" id="A0A9Q0LAW9"/>
<reference evidence="5" key="1">
    <citation type="submission" date="2022-10" db="EMBL/GenBank/DDBJ databases">
        <title>Novel sulphate-reducing endosymbionts in the free-living metamonad Anaeramoeba.</title>
        <authorList>
            <person name="Jerlstrom-Hultqvist J."/>
            <person name="Cepicka I."/>
            <person name="Gallot-Lavallee L."/>
            <person name="Salas-Leiva D."/>
            <person name="Curtis B.A."/>
            <person name="Zahonova K."/>
            <person name="Pipaliya S."/>
            <person name="Dacks J."/>
            <person name="Roger A.J."/>
        </authorList>
    </citation>
    <scope>NUCLEOTIDE SEQUENCE</scope>
    <source>
        <strain evidence="5">BMAN</strain>
    </source>
</reference>
<dbReference type="Proteomes" id="UP001149090">
    <property type="component" value="Unassembled WGS sequence"/>
</dbReference>
<dbReference type="InterPro" id="IPR028091">
    <property type="entry name" value="FAM91_N_dom"/>
</dbReference>
<dbReference type="Pfam" id="PF14648">
    <property type="entry name" value="FAM91_C"/>
    <property type="match status" value="1"/>
</dbReference>
<keyword evidence="6" id="KW-1185">Reference proteome</keyword>
<accession>A0A9Q0LAW9</accession>
<dbReference type="PANTHER" id="PTHR28441:SF2">
    <property type="entry name" value="PROTEIN FAM91A1"/>
    <property type="match status" value="1"/>
</dbReference>